<dbReference type="RefSeq" id="WP_271194793.1">
    <property type="nucleotide sequence ID" value="NZ_BSFN01000003.1"/>
</dbReference>
<keyword evidence="5 7" id="KW-1133">Transmembrane helix</keyword>
<reference evidence="8" key="1">
    <citation type="journal article" date="2014" name="Int. J. Syst. Evol. Microbiol.">
        <title>Complete genome sequence of Corynebacterium casei LMG S-19264T (=DSM 44701T), isolated from a smear-ripened cheese.</title>
        <authorList>
            <consortium name="US DOE Joint Genome Institute (JGI-PGF)"/>
            <person name="Walter F."/>
            <person name="Albersmeier A."/>
            <person name="Kalinowski J."/>
            <person name="Ruckert C."/>
        </authorList>
    </citation>
    <scope>NUCLEOTIDE SEQUENCE</scope>
    <source>
        <strain evidence="8">VKM B-2935</strain>
    </source>
</reference>
<evidence type="ECO:0000256" key="5">
    <source>
        <dbReference type="ARBA" id="ARBA00022989"/>
    </source>
</evidence>
<dbReference type="AlphaFoldDB" id="A0A9W6K5X3"/>
<evidence type="ECO:0000256" key="6">
    <source>
        <dbReference type="ARBA" id="ARBA00023136"/>
    </source>
</evidence>
<dbReference type="InterPro" id="IPR051907">
    <property type="entry name" value="DoxX-like_oxidoreductase"/>
</dbReference>
<dbReference type="Pfam" id="PF07681">
    <property type="entry name" value="DoxX"/>
    <property type="match status" value="1"/>
</dbReference>
<sequence length="140" mass="15413">MATPDSRSPFTACDWALLWLRVAGSLLLLQVHGLPKLLQFTEQLSLIEDPWHLGAKLTLSLAIFAEVLCPLPIMLGIFTRLACLPILAVLLVALVFVHPEWSLAEGQFAWLLALVFSTVFIAGPGRIALSRRLPAVVYLQ</sequence>
<evidence type="ECO:0000256" key="4">
    <source>
        <dbReference type="ARBA" id="ARBA00022692"/>
    </source>
</evidence>
<dbReference type="PANTHER" id="PTHR33452:SF1">
    <property type="entry name" value="INNER MEMBRANE PROTEIN YPHA-RELATED"/>
    <property type="match status" value="1"/>
</dbReference>
<evidence type="ECO:0000256" key="2">
    <source>
        <dbReference type="ARBA" id="ARBA00006679"/>
    </source>
</evidence>
<dbReference type="GO" id="GO:0005886">
    <property type="term" value="C:plasma membrane"/>
    <property type="evidence" value="ECO:0007669"/>
    <property type="project" value="UniProtKB-SubCell"/>
</dbReference>
<keyword evidence="9" id="KW-1185">Reference proteome</keyword>
<evidence type="ECO:0000313" key="8">
    <source>
        <dbReference type="EMBL" id="GLK88589.1"/>
    </source>
</evidence>
<reference evidence="8" key="2">
    <citation type="submission" date="2023-01" db="EMBL/GenBank/DDBJ databases">
        <authorList>
            <person name="Sun Q."/>
            <person name="Evtushenko L."/>
        </authorList>
    </citation>
    <scope>NUCLEOTIDE SEQUENCE</scope>
    <source>
        <strain evidence="8">VKM B-2935</strain>
    </source>
</reference>
<dbReference type="Proteomes" id="UP001143328">
    <property type="component" value="Unassembled WGS sequence"/>
</dbReference>
<gene>
    <name evidence="8" type="ORF">GCM10017655_16510</name>
</gene>
<keyword evidence="6 7" id="KW-0472">Membrane</keyword>
<evidence type="ECO:0000256" key="1">
    <source>
        <dbReference type="ARBA" id="ARBA00004651"/>
    </source>
</evidence>
<dbReference type="EMBL" id="BSFN01000003">
    <property type="protein sequence ID" value="GLK88589.1"/>
    <property type="molecule type" value="Genomic_DNA"/>
</dbReference>
<evidence type="ECO:0000256" key="7">
    <source>
        <dbReference type="SAM" id="Phobius"/>
    </source>
</evidence>
<accession>A0A9W6K5X3</accession>
<feature type="transmembrane region" description="Helical" evidence="7">
    <location>
        <begin position="78"/>
        <end position="96"/>
    </location>
</feature>
<keyword evidence="3" id="KW-1003">Cell membrane</keyword>
<feature type="transmembrane region" description="Helical" evidence="7">
    <location>
        <begin position="108"/>
        <end position="129"/>
    </location>
</feature>
<dbReference type="InterPro" id="IPR032808">
    <property type="entry name" value="DoxX"/>
</dbReference>
<organism evidence="8 9">
    <name type="scientific">Pseudomonas turukhanskensis</name>
    <dbReference type="NCBI Taxonomy" id="1806536"/>
    <lineage>
        <taxon>Bacteria</taxon>
        <taxon>Pseudomonadati</taxon>
        <taxon>Pseudomonadota</taxon>
        <taxon>Gammaproteobacteria</taxon>
        <taxon>Pseudomonadales</taxon>
        <taxon>Pseudomonadaceae</taxon>
        <taxon>Pseudomonas</taxon>
    </lineage>
</organism>
<evidence type="ECO:0000256" key="3">
    <source>
        <dbReference type="ARBA" id="ARBA00022475"/>
    </source>
</evidence>
<protein>
    <submittedName>
        <fullName evidence="8">LysR family transcriptional regulator</fullName>
    </submittedName>
</protein>
<comment type="subcellular location">
    <subcellularLocation>
        <location evidence="1">Cell membrane</location>
        <topology evidence="1">Multi-pass membrane protein</topology>
    </subcellularLocation>
</comment>
<name>A0A9W6K5X3_9PSED</name>
<comment type="caution">
    <text evidence="8">The sequence shown here is derived from an EMBL/GenBank/DDBJ whole genome shotgun (WGS) entry which is preliminary data.</text>
</comment>
<evidence type="ECO:0000313" key="9">
    <source>
        <dbReference type="Proteomes" id="UP001143328"/>
    </source>
</evidence>
<dbReference type="PANTHER" id="PTHR33452">
    <property type="entry name" value="OXIDOREDUCTASE CATD-RELATED"/>
    <property type="match status" value="1"/>
</dbReference>
<proteinExistence type="inferred from homology"/>
<comment type="similarity">
    <text evidence="2">Belongs to the DoxX family.</text>
</comment>
<keyword evidence="4 7" id="KW-0812">Transmembrane</keyword>